<dbReference type="EMBL" id="RCOS01000139">
    <property type="protein sequence ID" value="RSN72751.1"/>
    <property type="molecule type" value="Genomic_DNA"/>
</dbReference>
<dbReference type="InterPro" id="IPR020557">
    <property type="entry name" value="Fumarate_lyase_CS"/>
</dbReference>
<dbReference type="InterPro" id="IPR008948">
    <property type="entry name" value="L-Aspartase-like"/>
</dbReference>
<dbReference type="Gene3D" id="1.10.275.60">
    <property type="match status" value="1"/>
</dbReference>
<dbReference type="UniPathway" id="UPA00074">
    <property type="reaction ID" value="UER00132"/>
</dbReference>
<dbReference type="PROSITE" id="PS00163">
    <property type="entry name" value="FUMARATE_LYASES"/>
    <property type="match status" value="1"/>
</dbReference>
<dbReference type="Gene3D" id="1.20.200.10">
    <property type="entry name" value="Fumarase/aspartase (Central domain)"/>
    <property type="match status" value="1"/>
</dbReference>
<comment type="pathway">
    <text evidence="2">Purine metabolism; AMP biosynthesis via de novo pathway; AMP from IMP: step 2/2.</text>
</comment>
<comment type="function">
    <text evidence="6">Catalyzes two reactions in de novo purine nucleotide biosynthesis. Catalyzes the breakdown of 5-aminoimidazole- (N-succinylocarboxamide) ribotide (SAICAR or 2-[5-amino-1-(5-phospho-beta-D-ribosyl)imidazole-4-carboxamido]succinate) to 5-aminoimidazole-4-carboxamide ribotide (AICAR or 5-amino-1-(5-phospho-beta-D-ribosyl)imidazole-4-carboxamide) and fumarate, and of adenylosuccinate (ADS or N(6)-(1,2-dicarboxyethyl)-AMP) to adenosine monophosphate (AMP) and fumarate.</text>
</comment>
<dbReference type="InterPro" id="IPR004769">
    <property type="entry name" value="Pur_lyase"/>
</dbReference>
<proteinExistence type="predicted"/>
<comment type="subunit">
    <text evidence="3">Homotetramer. Residues from neighboring subunits contribute catalytic and substrate-binding residues to each active site.</text>
</comment>
<evidence type="ECO:0000256" key="4">
    <source>
        <dbReference type="ARBA" id="ARBA00023239"/>
    </source>
</evidence>
<dbReference type="SMART" id="SM00998">
    <property type="entry name" value="ADSL_C"/>
    <property type="match status" value="1"/>
</dbReference>
<dbReference type="Pfam" id="PF10397">
    <property type="entry name" value="ADSL_C"/>
    <property type="match status" value="1"/>
</dbReference>
<evidence type="ECO:0000256" key="3">
    <source>
        <dbReference type="ARBA" id="ARBA00011668"/>
    </source>
</evidence>
<dbReference type="AlphaFoldDB" id="A0A3R9QBW8"/>
<evidence type="ECO:0000256" key="7">
    <source>
        <dbReference type="ARBA" id="ARBA00049115"/>
    </source>
</evidence>
<comment type="pathway">
    <text evidence="1">Purine metabolism; IMP biosynthesis via de novo pathway; 5-amino-1-(5-phospho-D-ribosyl)imidazole-4-carboxamide from 5-amino-1-(5-phospho-D-ribosyl)imidazole-4-carboxylate: step 2/2.</text>
</comment>
<dbReference type="CDD" id="cd01597">
    <property type="entry name" value="pCLME"/>
    <property type="match status" value="1"/>
</dbReference>
<comment type="catalytic activity">
    <reaction evidence="7">
        <text>N(6)-(1,2-dicarboxyethyl)-AMP = fumarate + AMP</text>
        <dbReference type="Rhea" id="RHEA:16853"/>
        <dbReference type="ChEBI" id="CHEBI:29806"/>
        <dbReference type="ChEBI" id="CHEBI:57567"/>
        <dbReference type="ChEBI" id="CHEBI:456215"/>
        <dbReference type="EC" id="4.3.2.2"/>
    </reaction>
    <physiologicalReaction direction="left-to-right" evidence="7">
        <dbReference type="Rhea" id="RHEA:16854"/>
    </physiologicalReaction>
</comment>
<dbReference type="InterPro" id="IPR019468">
    <property type="entry name" value="AdenyloSucc_lyase_C"/>
</dbReference>
<sequence>MYLPFGELLKGSYTTEDMLRIFDEQNFIKKFLIIEAALAKAQAELGVVPKEAADAIEALSQRGLDPKKIAETKGKARHLLVSMMYTAADELGDYGEYIHLGPTTQDILDTSLILLSKEALDVMIKDLKKLIEILIDKAEKYKYTVMPGRTHSQHAVPITFGLKLAFWADELKDHIKRLQDTYERITYLHLSGAVDTMASFVQVFNGDKDKVFKMHELVAKYLGLKPVYIGQHQRIDKFSEIVTNLSLISSLIGRMGLEIRDLSAEEVKEVFEPWTKGVHGSSTMPQKRNPEPSEWLEGIAKIVRVLPVSMNSITMQHERDATRMAPEFLVLPLAFTLVHAQVKSVTRIIEGLQVFEENMRKNLYISRGFMAAEPLMLELAKRTGKKVTAHKIIYDIVQDAINANKTFEEAVLANADIRKYFTENELRELLNMEKYIGTSVEQVERIKSVIEKEILRR</sequence>
<dbReference type="GO" id="GO:0005829">
    <property type="term" value="C:cytosol"/>
    <property type="evidence" value="ECO:0007669"/>
    <property type="project" value="TreeGrafter"/>
</dbReference>
<dbReference type="Pfam" id="PF00206">
    <property type="entry name" value="Lyase_1"/>
    <property type="match status" value="1"/>
</dbReference>
<dbReference type="Proteomes" id="UP000277582">
    <property type="component" value="Unassembled WGS sequence"/>
</dbReference>
<gene>
    <name evidence="9" type="primary">purB</name>
    <name evidence="9" type="ORF">D6D85_12555</name>
</gene>
<comment type="catalytic activity">
    <reaction evidence="5">
        <text>(2S)-2-[5-amino-1-(5-phospho-beta-D-ribosyl)imidazole-4-carboxamido]succinate = 5-amino-1-(5-phospho-beta-D-ribosyl)imidazole-4-carboxamide + fumarate</text>
        <dbReference type="Rhea" id="RHEA:23920"/>
        <dbReference type="ChEBI" id="CHEBI:29806"/>
        <dbReference type="ChEBI" id="CHEBI:58443"/>
        <dbReference type="ChEBI" id="CHEBI:58475"/>
        <dbReference type="EC" id="4.3.2.2"/>
    </reaction>
    <physiologicalReaction direction="left-to-right" evidence="5">
        <dbReference type="Rhea" id="RHEA:23921"/>
    </physiologicalReaction>
</comment>
<feature type="domain" description="Adenylosuccinate lyase C-terminal" evidence="8">
    <location>
        <begin position="367"/>
        <end position="447"/>
    </location>
</feature>
<evidence type="ECO:0000313" key="10">
    <source>
        <dbReference type="Proteomes" id="UP000277582"/>
    </source>
</evidence>
<dbReference type="InterPro" id="IPR022761">
    <property type="entry name" value="Fumarate_lyase_N"/>
</dbReference>
<name>A0A3R9QBW8_9CREN</name>
<reference evidence="9 10" key="1">
    <citation type="submission" date="2018-10" db="EMBL/GenBank/DDBJ databases">
        <title>Co-occurring genomic capacity for anaerobic methane metabolism and dissimilatory sulfite reduction discovered in the Korarchaeota.</title>
        <authorList>
            <person name="Mckay L.J."/>
            <person name="Dlakic M."/>
            <person name="Fields M.W."/>
            <person name="Delmont T.O."/>
            <person name="Eren A.M."/>
            <person name="Jay Z.J."/>
            <person name="Klingelsmith K.B."/>
            <person name="Rusch D.B."/>
            <person name="Inskeep W.P."/>
        </authorList>
    </citation>
    <scope>NUCLEOTIDE SEQUENCE [LARGE SCALE GENOMIC DNA]</scope>
    <source>
        <strain evidence="9 10">MDKW</strain>
    </source>
</reference>
<dbReference type="GO" id="GO:0004018">
    <property type="term" value="F:N6-(1,2-dicarboxyethyl)AMP AMP-lyase (fumarate-forming) activity"/>
    <property type="evidence" value="ECO:0007669"/>
    <property type="project" value="InterPro"/>
</dbReference>
<accession>A0A3R9QBW8</accession>
<organism evidence="9 10">
    <name type="scientific">Candidatus Methanodesulfokora washburnensis</name>
    <dbReference type="NCBI Taxonomy" id="2478471"/>
    <lineage>
        <taxon>Archaea</taxon>
        <taxon>Thermoproteota</taxon>
        <taxon>Candidatus Korarchaeia</taxon>
        <taxon>Candidatus Korarchaeia incertae sedis</taxon>
        <taxon>Candidatus Methanodesulfokora</taxon>
    </lineage>
</organism>
<dbReference type="InterPro" id="IPR000362">
    <property type="entry name" value="Fumarate_lyase_fam"/>
</dbReference>
<evidence type="ECO:0000256" key="2">
    <source>
        <dbReference type="ARBA" id="ARBA00004734"/>
    </source>
</evidence>
<dbReference type="GO" id="GO:0044208">
    <property type="term" value="P:'de novo' AMP biosynthetic process"/>
    <property type="evidence" value="ECO:0007669"/>
    <property type="project" value="UniProtKB-UniPathway"/>
</dbReference>
<evidence type="ECO:0000256" key="5">
    <source>
        <dbReference type="ARBA" id="ARBA00024477"/>
    </source>
</evidence>
<evidence type="ECO:0000259" key="8">
    <source>
        <dbReference type="SMART" id="SM00998"/>
    </source>
</evidence>
<comment type="caution">
    <text evidence="9">The sequence shown here is derived from an EMBL/GenBank/DDBJ whole genome shotgun (WGS) entry which is preliminary data.</text>
</comment>
<dbReference type="PRINTS" id="PR00145">
    <property type="entry name" value="ARGSUCLYASE"/>
</dbReference>
<dbReference type="GO" id="GO:0070626">
    <property type="term" value="F:(S)-2-(5-amino-1-(5-phospho-D-ribosyl)imidazole-4-carboxamido) succinate lyase (fumarate-forming) activity"/>
    <property type="evidence" value="ECO:0007669"/>
    <property type="project" value="TreeGrafter"/>
</dbReference>
<evidence type="ECO:0000256" key="1">
    <source>
        <dbReference type="ARBA" id="ARBA00004706"/>
    </source>
</evidence>
<dbReference type="EC" id="4.3.2.2" evidence="9"/>
<dbReference type="GO" id="GO:0006189">
    <property type="term" value="P:'de novo' IMP biosynthetic process"/>
    <property type="evidence" value="ECO:0007669"/>
    <property type="project" value="UniProtKB-UniPathway"/>
</dbReference>
<dbReference type="PANTHER" id="PTHR43172">
    <property type="entry name" value="ADENYLOSUCCINATE LYASE"/>
    <property type="match status" value="1"/>
</dbReference>
<keyword evidence="10" id="KW-1185">Reference proteome</keyword>
<protein>
    <submittedName>
        <fullName evidence="9">Adenylosuccinate lyase</fullName>
        <ecNumber evidence="9">4.3.2.2</ecNumber>
    </submittedName>
</protein>
<dbReference type="PRINTS" id="PR00149">
    <property type="entry name" value="FUMRATELYASE"/>
</dbReference>
<dbReference type="SUPFAM" id="SSF48557">
    <property type="entry name" value="L-aspartase-like"/>
    <property type="match status" value="1"/>
</dbReference>
<evidence type="ECO:0000313" key="9">
    <source>
        <dbReference type="EMBL" id="RSN72751.1"/>
    </source>
</evidence>
<dbReference type="Gene3D" id="1.10.40.30">
    <property type="entry name" value="Fumarase/aspartase (C-terminal domain)"/>
    <property type="match status" value="1"/>
</dbReference>
<dbReference type="PANTHER" id="PTHR43172:SF1">
    <property type="entry name" value="ADENYLOSUCCINATE LYASE"/>
    <property type="match status" value="1"/>
</dbReference>
<dbReference type="RefSeq" id="WP_125672303.1">
    <property type="nucleotide sequence ID" value="NZ_RCOS01000139.1"/>
</dbReference>
<dbReference type="NCBIfam" id="TIGR00928">
    <property type="entry name" value="purB"/>
    <property type="match status" value="1"/>
</dbReference>
<dbReference type="UniPathway" id="UPA00075">
    <property type="reaction ID" value="UER00336"/>
</dbReference>
<evidence type="ECO:0000256" key="6">
    <source>
        <dbReference type="ARBA" id="ARBA00025012"/>
    </source>
</evidence>
<dbReference type="OrthoDB" id="7033at2157"/>
<keyword evidence="4 9" id="KW-0456">Lyase</keyword>